<accession>A0A7W7D570</accession>
<sequence length="338" mass="35311">MTGRIVVAGAVSLYMSVGIREFPVGYAPTWSPRWLVTGVSGAAGHIARAMKALGDEVRLCGVIGCDLAGGAIASDLAREGLLGPGVVRGPESSTGLVLVAPDGRRMGFPHLAPVNQVVYPWDVLASQAEDADLLVLTNARFVRELVPHAGRLGVPIAVDVHLISDVADAYNRPWLENADVIFCSHECLPVPPARWVADVFARYPRCRIVGVGLGAGGALAGTRDGSLIRVEAVAPNGVVNTSGAGDALFSGFLHVWRATGDPVRALRAAVVHAGWKIGHRAPAAASLSRGELTRLGEAHAPPTTVGRWDGQVSPSRTSRSFTGPTSAPRAESRRNASS</sequence>
<feature type="region of interest" description="Disordered" evidence="3">
    <location>
        <begin position="297"/>
        <end position="338"/>
    </location>
</feature>
<dbReference type="Pfam" id="PF00294">
    <property type="entry name" value="PfkB"/>
    <property type="match status" value="1"/>
</dbReference>
<keyword evidence="6" id="KW-1185">Reference proteome</keyword>
<protein>
    <submittedName>
        <fullName evidence="5">Sugar/nucleoside kinase (Ribokinase family)</fullName>
    </submittedName>
</protein>
<organism evidence="5 6">
    <name type="scientific">Sphaerisporangium siamense</name>
    <dbReference type="NCBI Taxonomy" id="795645"/>
    <lineage>
        <taxon>Bacteria</taxon>
        <taxon>Bacillati</taxon>
        <taxon>Actinomycetota</taxon>
        <taxon>Actinomycetes</taxon>
        <taxon>Streptosporangiales</taxon>
        <taxon>Streptosporangiaceae</taxon>
        <taxon>Sphaerisporangium</taxon>
    </lineage>
</organism>
<keyword evidence="1" id="KW-0808">Transferase</keyword>
<keyword evidence="2 5" id="KW-0418">Kinase</keyword>
<evidence type="ECO:0000256" key="1">
    <source>
        <dbReference type="ARBA" id="ARBA00022679"/>
    </source>
</evidence>
<dbReference type="AlphaFoldDB" id="A0A7W7D570"/>
<dbReference type="PROSITE" id="PS00584">
    <property type="entry name" value="PFKB_KINASES_2"/>
    <property type="match status" value="1"/>
</dbReference>
<evidence type="ECO:0000259" key="4">
    <source>
        <dbReference type="Pfam" id="PF00294"/>
    </source>
</evidence>
<dbReference type="PANTHER" id="PTHR10584">
    <property type="entry name" value="SUGAR KINASE"/>
    <property type="match status" value="1"/>
</dbReference>
<dbReference type="SUPFAM" id="SSF53613">
    <property type="entry name" value="Ribokinase-like"/>
    <property type="match status" value="1"/>
</dbReference>
<feature type="compositionally biased region" description="Polar residues" evidence="3">
    <location>
        <begin position="312"/>
        <end position="325"/>
    </location>
</feature>
<dbReference type="Proteomes" id="UP000542210">
    <property type="component" value="Unassembled WGS sequence"/>
</dbReference>
<name>A0A7W7D570_9ACTN</name>
<feature type="domain" description="Carbohydrate kinase PfkB" evidence="4">
    <location>
        <begin position="38"/>
        <end position="283"/>
    </location>
</feature>
<dbReference type="Gene3D" id="3.40.1190.20">
    <property type="match status" value="1"/>
</dbReference>
<dbReference type="PANTHER" id="PTHR10584:SF166">
    <property type="entry name" value="RIBOKINASE"/>
    <property type="match status" value="1"/>
</dbReference>
<gene>
    <name evidence="5" type="ORF">BJ982_001865</name>
</gene>
<dbReference type="RefSeq" id="WP_184878413.1">
    <property type="nucleotide sequence ID" value="NZ_BOOV01000030.1"/>
</dbReference>
<evidence type="ECO:0000256" key="2">
    <source>
        <dbReference type="ARBA" id="ARBA00022777"/>
    </source>
</evidence>
<proteinExistence type="predicted"/>
<dbReference type="GO" id="GO:0016301">
    <property type="term" value="F:kinase activity"/>
    <property type="evidence" value="ECO:0007669"/>
    <property type="project" value="UniProtKB-KW"/>
</dbReference>
<dbReference type="InterPro" id="IPR002173">
    <property type="entry name" value="Carboh/pur_kinase_PfkB_CS"/>
</dbReference>
<evidence type="ECO:0000313" key="5">
    <source>
        <dbReference type="EMBL" id="MBB4700321.1"/>
    </source>
</evidence>
<comment type="caution">
    <text evidence="5">The sequence shown here is derived from an EMBL/GenBank/DDBJ whole genome shotgun (WGS) entry which is preliminary data.</text>
</comment>
<reference evidence="5 6" key="1">
    <citation type="submission" date="2020-08" db="EMBL/GenBank/DDBJ databases">
        <title>Sequencing the genomes of 1000 actinobacteria strains.</title>
        <authorList>
            <person name="Klenk H.-P."/>
        </authorList>
    </citation>
    <scope>NUCLEOTIDE SEQUENCE [LARGE SCALE GENOMIC DNA]</scope>
    <source>
        <strain evidence="5 6">DSM 45784</strain>
    </source>
</reference>
<evidence type="ECO:0000313" key="6">
    <source>
        <dbReference type="Proteomes" id="UP000542210"/>
    </source>
</evidence>
<evidence type="ECO:0000256" key="3">
    <source>
        <dbReference type="SAM" id="MobiDB-lite"/>
    </source>
</evidence>
<dbReference type="InterPro" id="IPR029056">
    <property type="entry name" value="Ribokinase-like"/>
</dbReference>
<dbReference type="EMBL" id="JACHND010000001">
    <property type="protein sequence ID" value="MBB4700321.1"/>
    <property type="molecule type" value="Genomic_DNA"/>
</dbReference>
<dbReference type="InterPro" id="IPR011611">
    <property type="entry name" value="PfkB_dom"/>
</dbReference>